<dbReference type="GO" id="GO:0047372">
    <property type="term" value="F:monoacylglycerol lipase activity"/>
    <property type="evidence" value="ECO:0007669"/>
    <property type="project" value="TreeGrafter"/>
</dbReference>
<sequence>MESQITKSAFVPAPWLRNRHLQTLLPIIPGINGPRPPLVHEALELPDGDITSVDWLTNNQDDNEQPLLVILHGLEGSASSPYCRHLLRAASARGWNAAVLHFRDCGDFRNRLPRRYHAGETEDLRYFLDLLRRRGYSGPLLGAGYSLGANVLLKYLGEAGGSSPLLAATAVSAPLNLHVSAATLQVGFARIYQSYLLKRAKRSVFRKFNAHTAPFNWTRAVKARTFAEFDDAVTAPLHGFAGKDDYYDRCSADRFLHRIEKPTLLINALDDPFMSPEAIPKADQLGKHVTLEVSERGGHVAFIAGGTPWRPRYFLPDRIVNFFDSIIVG</sequence>
<evidence type="ECO:0000256" key="3">
    <source>
        <dbReference type="ARBA" id="ARBA00022801"/>
    </source>
</evidence>
<evidence type="ECO:0000256" key="1">
    <source>
        <dbReference type="ARBA" id="ARBA00010884"/>
    </source>
</evidence>
<dbReference type="GO" id="GO:0034338">
    <property type="term" value="F:short-chain carboxylesterase activity"/>
    <property type="evidence" value="ECO:0007669"/>
    <property type="project" value="TreeGrafter"/>
</dbReference>
<dbReference type="RefSeq" id="WP_068615874.1">
    <property type="nucleotide sequence ID" value="NZ_CP016268.1"/>
</dbReference>
<feature type="active site" description="Charge relay system" evidence="4">
    <location>
        <position position="146"/>
    </location>
</feature>
<evidence type="ECO:0000259" key="5">
    <source>
        <dbReference type="Pfam" id="PF00561"/>
    </source>
</evidence>
<dbReference type="KEGG" id="woc:BA177_09990"/>
<dbReference type="PROSITE" id="PS01133">
    <property type="entry name" value="UPF0017"/>
    <property type="match status" value="1"/>
</dbReference>
<dbReference type="InterPro" id="IPR000073">
    <property type="entry name" value="AB_hydrolase_1"/>
</dbReference>
<accession>A0A193LGJ7</accession>
<name>A0A193LGJ7_9GAMM</name>
<dbReference type="InterPro" id="IPR029058">
    <property type="entry name" value="AB_hydrolase_fold"/>
</dbReference>
<evidence type="ECO:0000256" key="2">
    <source>
        <dbReference type="ARBA" id="ARBA00022487"/>
    </source>
</evidence>
<dbReference type="InterPro" id="IPR012020">
    <property type="entry name" value="ABHD4"/>
</dbReference>
<proteinExistence type="inferred from homology"/>
<dbReference type="AlphaFoldDB" id="A0A193LGJ7"/>
<evidence type="ECO:0000256" key="4">
    <source>
        <dbReference type="PIRSR" id="PIRSR005211-1"/>
    </source>
</evidence>
<dbReference type="Pfam" id="PF00561">
    <property type="entry name" value="Abhydrolase_1"/>
    <property type="match status" value="1"/>
</dbReference>
<dbReference type="InterPro" id="IPR000952">
    <property type="entry name" value="AB_hydrolase_4_CS"/>
</dbReference>
<dbReference type="NCBIfam" id="NF008218">
    <property type="entry name" value="PRK10985.1"/>
    <property type="match status" value="1"/>
</dbReference>
<gene>
    <name evidence="6" type="ORF">BA177_09990</name>
</gene>
<dbReference type="InterPro" id="IPR050960">
    <property type="entry name" value="AB_hydrolase_4_sf"/>
</dbReference>
<dbReference type="OrthoDB" id="332676at2"/>
<dbReference type="EMBL" id="CP016268">
    <property type="protein sequence ID" value="ANO51489.1"/>
    <property type="molecule type" value="Genomic_DNA"/>
</dbReference>
<comment type="similarity">
    <text evidence="1">Belongs to the AB hydrolase superfamily. AB hydrolase 4 family.</text>
</comment>
<dbReference type="PIRSF" id="PIRSF005211">
    <property type="entry name" value="Ab_hydro_YheT"/>
    <property type="match status" value="1"/>
</dbReference>
<keyword evidence="7" id="KW-1185">Reference proteome</keyword>
<feature type="domain" description="AB hydrolase-1" evidence="5">
    <location>
        <begin position="66"/>
        <end position="303"/>
    </location>
</feature>
<evidence type="ECO:0000313" key="7">
    <source>
        <dbReference type="Proteomes" id="UP000092695"/>
    </source>
</evidence>
<dbReference type="SUPFAM" id="SSF53474">
    <property type="entry name" value="alpha/beta-Hydrolases"/>
    <property type="match status" value="1"/>
</dbReference>
<dbReference type="Proteomes" id="UP000092695">
    <property type="component" value="Chromosome"/>
</dbReference>
<keyword evidence="3" id="KW-0378">Hydrolase</keyword>
<evidence type="ECO:0000313" key="6">
    <source>
        <dbReference type="EMBL" id="ANO51489.1"/>
    </source>
</evidence>
<dbReference type="PANTHER" id="PTHR10794">
    <property type="entry name" value="ABHYDROLASE DOMAIN-CONTAINING PROTEIN"/>
    <property type="match status" value="1"/>
</dbReference>
<reference evidence="6 7" key="1">
    <citation type="submission" date="2016-06" db="EMBL/GenBank/DDBJ databases">
        <title>Complete genome sequence of a deep-branching marine Gamma Proteobacterium Woeseia oceani type strain XK5.</title>
        <authorList>
            <person name="Mu D."/>
            <person name="Du Z."/>
        </authorList>
    </citation>
    <scope>NUCLEOTIDE SEQUENCE [LARGE SCALE GENOMIC DNA]</scope>
    <source>
        <strain evidence="6 7">XK5</strain>
    </source>
</reference>
<dbReference type="PANTHER" id="PTHR10794:SF94">
    <property type="entry name" value="ESTERASE YHET-RELATED"/>
    <property type="match status" value="1"/>
</dbReference>
<dbReference type="Gene3D" id="3.40.50.1820">
    <property type="entry name" value="alpha/beta hydrolase"/>
    <property type="match status" value="1"/>
</dbReference>
<organism evidence="6 7">
    <name type="scientific">Woeseia oceani</name>
    <dbReference type="NCBI Taxonomy" id="1548547"/>
    <lineage>
        <taxon>Bacteria</taxon>
        <taxon>Pseudomonadati</taxon>
        <taxon>Pseudomonadota</taxon>
        <taxon>Gammaproteobacteria</taxon>
        <taxon>Woeseiales</taxon>
        <taxon>Woeseiaceae</taxon>
        <taxon>Woeseia</taxon>
    </lineage>
</organism>
<feature type="active site" description="Charge relay system" evidence="4">
    <location>
        <position position="271"/>
    </location>
</feature>
<keyword evidence="2" id="KW-0719">Serine esterase</keyword>
<protein>
    <recommendedName>
        <fullName evidence="5">AB hydrolase-1 domain-containing protein</fullName>
    </recommendedName>
</protein>
<dbReference type="STRING" id="1548547.BA177_09990"/>
<feature type="active site" description="Charge relay system" evidence="4">
    <location>
        <position position="299"/>
    </location>
</feature>